<dbReference type="EMBL" id="JACVVK020000570">
    <property type="protein sequence ID" value="KAK7465216.1"/>
    <property type="molecule type" value="Genomic_DNA"/>
</dbReference>
<accession>A0ABD0J903</accession>
<evidence type="ECO:0000256" key="2">
    <source>
        <dbReference type="ARBA" id="ARBA00006175"/>
    </source>
</evidence>
<feature type="transmembrane region" description="Helical" evidence="9">
    <location>
        <begin position="39"/>
        <end position="63"/>
    </location>
</feature>
<dbReference type="GO" id="GO:0005886">
    <property type="term" value="C:plasma membrane"/>
    <property type="evidence" value="ECO:0007669"/>
    <property type="project" value="UniProtKB-SubCell"/>
</dbReference>
<proteinExistence type="inferred from homology"/>
<dbReference type="SUPFAM" id="SSF81338">
    <property type="entry name" value="Aquaporin-like"/>
    <property type="match status" value="1"/>
</dbReference>
<feature type="transmembrane region" description="Helical" evidence="9">
    <location>
        <begin position="195"/>
        <end position="216"/>
    </location>
</feature>
<dbReference type="NCBIfam" id="TIGR00861">
    <property type="entry name" value="MIP"/>
    <property type="match status" value="1"/>
</dbReference>
<dbReference type="AlphaFoldDB" id="A0ABD0J903"/>
<feature type="transmembrane region" description="Helical" evidence="9">
    <location>
        <begin position="236"/>
        <end position="256"/>
    </location>
</feature>
<sequence length="302" mass="32331">MEGLYIYIANKLEAIRTGDDGKESSFKIVDMRELKSVPLWRAVFAEFLAQILFVFLGGSSAMFTTATPDAQNAQIIKIAFGFGLSIMALIQMIGHVSGGHINPAVTIAMAVAMNISIVRAILYVVAQIIGAIIGGFILKGVTPDTTAFDNLAVTNVNAELTVGQGLGVEIILTFVLVSVIFGTTDPNRPSFGSPALLIGLTVTVLHLAGVSFTGASMNPSRSLGSAVASNSFDNHWVYWVGPILGGILAAASYKLIICPYRNTMSMEEALQKMLQDENFVAIPRDYFKDSKRGKDTIDSSNL</sequence>
<feature type="transmembrane region" description="Helical" evidence="9">
    <location>
        <begin position="122"/>
        <end position="142"/>
    </location>
</feature>
<dbReference type="PRINTS" id="PR00783">
    <property type="entry name" value="MINTRINSICP"/>
</dbReference>
<comment type="caution">
    <text evidence="10">The sequence shown here is derived from an EMBL/GenBank/DDBJ whole genome shotgun (WGS) entry which is preliminary data.</text>
</comment>
<dbReference type="Proteomes" id="UP001519460">
    <property type="component" value="Unassembled WGS sequence"/>
</dbReference>
<evidence type="ECO:0000256" key="1">
    <source>
        <dbReference type="ARBA" id="ARBA00004651"/>
    </source>
</evidence>
<dbReference type="Gene3D" id="1.20.1080.10">
    <property type="entry name" value="Glycerol uptake facilitator protein"/>
    <property type="match status" value="1"/>
</dbReference>
<keyword evidence="6 9" id="KW-1133">Transmembrane helix</keyword>
<keyword evidence="4" id="KW-1003">Cell membrane</keyword>
<evidence type="ECO:0000313" key="10">
    <source>
        <dbReference type="EMBL" id="KAK7465216.1"/>
    </source>
</evidence>
<keyword evidence="3 8" id="KW-0813">Transport</keyword>
<gene>
    <name evidence="10" type="ORF">BaRGS_00037620</name>
</gene>
<evidence type="ECO:0000256" key="3">
    <source>
        <dbReference type="ARBA" id="ARBA00022448"/>
    </source>
</evidence>
<keyword evidence="7 9" id="KW-0472">Membrane</keyword>
<dbReference type="InterPro" id="IPR022357">
    <property type="entry name" value="MIP_CS"/>
</dbReference>
<evidence type="ECO:0000313" key="11">
    <source>
        <dbReference type="Proteomes" id="UP001519460"/>
    </source>
</evidence>
<dbReference type="InterPro" id="IPR023271">
    <property type="entry name" value="Aquaporin-like"/>
</dbReference>
<evidence type="ECO:0000256" key="6">
    <source>
        <dbReference type="ARBA" id="ARBA00022989"/>
    </source>
</evidence>
<evidence type="ECO:0000256" key="7">
    <source>
        <dbReference type="ARBA" id="ARBA00023136"/>
    </source>
</evidence>
<name>A0ABD0J903_9CAEN</name>
<keyword evidence="11" id="KW-1185">Reference proteome</keyword>
<comment type="subcellular location">
    <subcellularLocation>
        <location evidence="1">Cell membrane</location>
        <topology evidence="1">Multi-pass membrane protein</topology>
    </subcellularLocation>
</comment>
<comment type="similarity">
    <text evidence="2 8">Belongs to the MIP/aquaporin (TC 1.A.8) family.</text>
</comment>
<dbReference type="PROSITE" id="PS00221">
    <property type="entry name" value="MIP"/>
    <property type="match status" value="1"/>
</dbReference>
<reference evidence="10 11" key="1">
    <citation type="journal article" date="2023" name="Sci. Data">
        <title>Genome assembly of the Korean intertidal mud-creeper Batillaria attramentaria.</title>
        <authorList>
            <person name="Patra A.K."/>
            <person name="Ho P.T."/>
            <person name="Jun S."/>
            <person name="Lee S.J."/>
            <person name="Kim Y."/>
            <person name="Won Y.J."/>
        </authorList>
    </citation>
    <scope>NUCLEOTIDE SEQUENCE [LARGE SCALE GENOMIC DNA]</scope>
    <source>
        <strain evidence="10">Wonlab-2016</strain>
    </source>
</reference>
<feature type="transmembrane region" description="Helical" evidence="9">
    <location>
        <begin position="75"/>
        <end position="94"/>
    </location>
</feature>
<dbReference type="PANTHER" id="PTHR19139">
    <property type="entry name" value="AQUAPORIN TRANSPORTER"/>
    <property type="match status" value="1"/>
</dbReference>
<evidence type="ECO:0000256" key="4">
    <source>
        <dbReference type="ARBA" id="ARBA00022475"/>
    </source>
</evidence>
<evidence type="ECO:0000256" key="9">
    <source>
        <dbReference type="SAM" id="Phobius"/>
    </source>
</evidence>
<evidence type="ECO:0000256" key="8">
    <source>
        <dbReference type="RuleBase" id="RU000477"/>
    </source>
</evidence>
<feature type="transmembrane region" description="Helical" evidence="9">
    <location>
        <begin position="162"/>
        <end position="183"/>
    </location>
</feature>
<evidence type="ECO:0008006" key="12">
    <source>
        <dbReference type="Google" id="ProtNLM"/>
    </source>
</evidence>
<dbReference type="Pfam" id="PF00230">
    <property type="entry name" value="MIP"/>
    <property type="match status" value="1"/>
</dbReference>
<evidence type="ECO:0000256" key="5">
    <source>
        <dbReference type="ARBA" id="ARBA00022692"/>
    </source>
</evidence>
<dbReference type="PANTHER" id="PTHR19139:SF199">
    <property type="entry name" value="MIP17260P"/>
    <property type="match status" value="1"/>
</dbReference>
<dbReference type="InterPro" id="IPR000425">
    <property type="entry name" value="MIP"/>
</dbReference>
<organism evidence="10 11">
    <name type="scientific">Batillaria attramentaria</name>
    <dbReference type="NCBI Taxonomy" id="370345"/>
    <lineage>
        <taxon>Eukaryota</taxon>
        <taxon>Metazoa</taxon>
        <taxon>Spiralia</taxon>
        <taxon>Lophotrochozoa</taxon>
        <taxon>Mollusca</taxon>
        <taxon>Gastropoda</taxon>
        <taxon>Caenogastropoda</taxon>
        <taxon>Sorbeoconcha</taxon>
        <taxon>Cerithioidea</taxon>
        <taxon>Batillariidae</taxon>
        <taxon>Batillaria</taxon>
    </lineage>
</organism>
<protein>
    <recommendedName>
        <fullName evidence="12">Aquaporin AQPAe.a</fullName>
    </recommendedName>
</protein>
<dbReference type="InterPro" id="IPR034294">
    <property type="entry name" value="Aquaporin_transptr"/>
</dbReference>
<dbReference type="CDD" id="cd00333">
    <property type="entry name" value="MIP"/>
    <property type="match status" value="1"/>
</dbReference>
<keyword evidence="5 8" id="KW-0812">Transmembrane</keyword>